<dbReference type="Proteomes" id="UP000683000">
    <property type="component" value="Unassembled WGS sequence"/>
</dbReference>
<keyword evidence="3" id="KW-1185">Reference proteome</keyword>
<evidence type="ECO:0000256" key="1">
    <source>
        <dbReference type="SAM" id="SignalP"/>
    </source>
</evidence>
<dbReference type="Pfam" id="PF19271">
    <property type="entry name" value="Nis1"/>
    <property type="match status" value="1"/>
</dbReference>
<dbReference type="EMBL" id="JAGFBS010000008">
    <property type="protein sequence ID" value="KAG6377887.1"/>
    <property type="molecule type" value="Genomic_DNA"/>
</dbReference>
<dbReference type="AlphaFoldDB" id="A0A8I2YWI6"/>
<reference evidence="2" key="1">
    <citation type="submission" date="2021-03" db="EMBL/GenBank/DDBJ databases">
        <title>Evolutionary innovations through gain and loss of genes in the ectomycorrhizal Boletales.</title>
        <authorList>
            <person name="Wu G."/>
            <person name="Miyauchi S."/>
            <person name="Morin E."/>
            <person name="Yang Z.-L."/>
            <person name="Xu J."/>
            <person name="Martin F.M."/>
        </authorList>
    </citation>
    <scope>NUCLEOTIDE SEQUENCE</scope>
    <source>
        <strain evidence="2">BR01</strain>
    </source>
</reference>
<proteinExistence type="predicted"/>
<name>A0A8I2YWI6_9AGAM</name>
<keyword evidence="1" id="KW-0732">Signal</keyword>
<organism evidence="2 3">
    <name type="scientific">Boletus reticuloceps</name>
    <dbReference type="NCBI Taxonomy" id="495285"/>
    <lineage>
        <taxon>Eukaryota</taxon>
        <taxon>Fungi</taxon>
        <taxon>Dikarya</taxon>
        <taxon>Basidiomycota</taxon>
        <taxon>Agaricomycotina</taxon>
        <taxon>Agaricomycetes</taxon>
        <taxon>Agaricomycetidae</taxon>
        <taxon>Boletales</taxon>
        <taxon>Boletineae</taxon>
        <taxon>Boletaceae</taxon>
        <taxon>Boletoideae</taxon>
        <taxon>Boletus</taxon>
    </lineage>
</organism>
<gene>
    <name evidence="2" type="ORF">JVT61DRAFT_14673</name>
</gene>
<dbReference type="OrthoDB" id="2841294at2759"/>
<protein>
    <submittedName>
        <fullName evidence="2">Uncharacterized protein</fullName>
    </submittedName>
</protein>
<sequence length="136" mass="14332">MQLFKAVLSLALLTSSVLAQSTQLLYPPPGSTLTAGSSITVQVGMGGFPENIDNVALVIGLAQCYGGTCYPASSYVGNVLYQGPYTPITGQNYANYTVNVPQTFTGNASLNVINLFLVGAEFEPIVDYLNENVTVV</sequence>
<comment type="caution">
    <text evidence="2">The sequence shown here is derived from an EMBL/GenBank/DDBJ whole genome shotgun (WGS) entry which is preliminary data.</text>
</comment>
<accession>A0A8I2YWI6</accession>
<evidence type="ECO:0000313" key="2">
    <source>
        <dbReference type="EMBL" id="KAG6377887.1"/>
    </source>
</evidence>
<dbReference type="InterPro" id="IPR045469">
    <property type="entry name" value="Nis1"/>
</dbReference>
<evidence type="ECO:0000313" key="3">
    <source>
        <dbReference type="Proteomes" id="UP000683000"/>
    </source>
</evidence>
<feature type="signal peptide" evidence="1">
    <location>
        <begin position="1"/>
        <end position="19"/>
    </location>
</feature>
<feature type="chain" id="PRO_5034586974" evidence="1">
    <location>
        <begin position="20"/>
        <end position="136"/>
    </location>
</feature>